<accession>A0A0B8N577</accession>
<gene>
    <name evidence="1" type="ORF">TCE0_038r12487</name>
</gene>
<protein>
    <recommendedName>
        <fullName evidence="3">DUF1330 domain-containing protein</fullName>
    </recommendedName>
</protein>
<dbReference type="Proteomes" id="UP000053095">
    <property type="component" value="Unassembled WGS sequence"/>
</dbReference>
<dbReference type="InterPro" id="IPR011008">
    <property type="entry name" value="Dimeric_a/b-barrel"/>
</dbReference>
<proteinExistence type="predicted"/>
<dbReference type="SUPFAM" id="SSF54909">
    <property type="entry name" value="Dimeric alpha+beta barrel"/>
    <property type="match status" value="1"/>
</dbReference>
<keyword evidence="2" id="KW-1185">Reference proteome</keyword>
<dbReference type="PANTHER" id="PTHR40257">
    <property type="match status" value="1"/>
</dbReference>
<organism evidence="1 2">
    <name type="scientific">Talaromyces pinophilus</name>
    <name type="common">Penicillium pinophilum</name>
    <dbReference type="NCBI Taxonomy" id="128442"/>
    <lineage>
        <taxon>Eukaryota</taxon>
        <taxon>Fungi</taxon>
        <taxon>Dikarya</taxon>
        <taxon>Ascomycota</taxon>
        <taxon>Pezizomycotina</taxon>
        <taxon>Eurotiomycetes</taxon>
        <taxon>Eurotiomycetidae</taxon>
        <taxon>Eurotiales</taxon>
        <taxon>Trichocomaceae</taxon>
        <taxon>Talaromyces</taxon>
        <taxon>Talaromyces sect. Talaromyces</taxon>
    </lineage>
</organism>
<reference evidence="2" key="1">
    <citation type="journal article" date="2015" name="Genome Announc.">
        <title>Draft genome sequence of Talaromyces cellulolyticus strain Y-94, a source of lignocellulosic biomass-degrading enzymes.</title>
        <authorList>
            <person name="Fujii T."/>
            <person name="Koike H."/>
            <person name="Sawayama S."/>
            <person name="Yano S."/>
            <person name="Inoue H."/>
        </authorList>
    </citation>
    <scope>NUCLEOTIDE SEQUENCE [LARGE SCALE GENOMIC DNA]</scope>
    <source>
        <strain evidence="2">Y-94</strain>
    </source>
</reference>
<evidence type="ECO:0000313" key="2">
    <source>
        <dbReference type="Proteomes" id="UP000053095"/>
    </source>
</evidence>
<dbReference type="AlphaFoldDB" id="A0A0B8N577"/>
<dbReference type="PANTHER" id="PTHR40257:SF1">
    <property type="entry name" value="DUF1330 DOMAIN-CONTAINING PROTEIN"/>
    <property type="match status" value="1"/>
</dbReference>
<evidence type="ECO:0000313" key="1">
    <source>
        <dbReference type="EMBL" id="GAM40266.1"/>
    </source>
</evidence>
<dbReference type="EMBL" id="DF933834">
    <property type="protein sequence ID" value="GAM40266.1"/>
    <property type="molecule type" value="Genomic_DNA"/>
</dbReference>
<dbReference type="Gene3D" id="3.30.70.100">
    <property type="match status" value="1"/>
</dbReference>
<name>A0A0B8N577_TALPI</name>
<evidence type="ECO:0008006" key="3">
    <source>
        <dbReference type="Google" id="ProtNLM"/>
    </source>
</evidence>
<sequence length="260" mass="29093">MDSTTECIVYLLSLSSPVQDFTTALAELPENHKPILTTKAIHWIFPPTALSVDELTTAHWDMLVCFEAPFVIHSNLSKFIKLSWSVSFTVPSALLASLATTQLELAATIQPRSREFDLLTDSDLRKSDTVSSVESVEVTSGLKAWIQSFTENQEEGKQQTIIMFNLLAFKDMAKYRKYQEAFMAGAGMRHGAKPLLWGEVAESSLQSSQGKSPWEMVAFVYYPSVLHFADMLSSPDYKEISHNYREGSLVDNPLLCLVNI</sequence>